<keyword evidence="1" id="KW-0472">Membrane</keyword>
<feature type="transmembrane region" description="Helical" evidence="1">
    <location>
        <begin position="158"/>
        <end position="179"/>
    </location>
</feature>
<reference evidence="4" key="1">
    <citation type="submission" date="2025-08" db="UniProtKB">
        <authorList>
            <consortium name="RefSeq"/>
        </authorList>
    </citation>
    <scope>IDENTIFICATION</scope>
    <source>
        <tissue evidence="4">Whole body</tissue>
    </source>
</reference>
<accession>A0A8B8FIQ4</accession>
<organism evidence="3 4">
    <name type="scientific">Sipha flava</name>
    <name type="common">yellow sugarcane aphid</name>
    <dbReference type="NCBI Taxonomy" id="143950"/>
    <lineage>
        <taxon>Eukaryota</taxon>
        <taxon>Metazoa</taxon>
        <taxon>Ecdysozoa</taxon>
        <taxon>Arthropoda</taxon>
        <taxon>Hexapoda</taxon>
        <taxon>Insecta</taxon>
        <taxon>Pterygota</taxon>
        <taxon>Neoptera</taxon>
        <taxon>Paraneoptera</taxon>
        <taxon>Hemiptera</taxon>
        <taxon>Sternorrhyncha</taxon>
        <taxon>Aphidomorpha</taxon>
        <taxon>Aphidoidea</taxon>
        <taxon>Aphididae</taxon>
        <taxon>Sipha</taxon>
    </lineage>
</organism>
<dbReference type="GeneID" id="112683409"/>
<keyword evidence="2" id="KW-0732">Signal</keyword>
<dbReference type="InterPro" id="IPR012464">
    <property type="entry name" value="DUF1676"/>
</dbReference>
<evidence type="ECO:0000313" key="4">
    <source>
        <dbReference type="RefSeq" id="XP_025410230.1"/>
    </source>
</evidence>
<dbReference type="AlphaFoldDB" id="A0A8B8FIQ4"/>
<dbReference type="RefSeq" id="XP_025410230.1">
    <property type="nucleotide sequence ID" value="XM_025554445.1"/>
</dbReference>
<protein>
    <submittedName>
        <fullName evidence="4">Uncharacterized protein LOC112683409</fullName>
    </submittedName>
</protein>
<keyword evidence="3" id="KW-1185">Reference proteome</keyword>
<evidence type="ECO:0000256" key="2">
    <source>
        <dbReference type="SAM" id="SignalP"/>
    </source>
</evidence>
<name>A0A8B8FIQ4_9HEMI</name>
<dbReference type="GO" id="GO:0016020">
    <property type="term" value="C:membrane"/>
    <property type="evidence" value="ECO:0007669"/>
    <property type="project" value="TreeGrafter"/>
</dbReference>
<feature type="signal peptide" evidence="2">
    <location>
        <begin position="1"/>
        <end position="22"/>
    </location>
</feature>
<evidence type="ECO:0000256" key="1">
    <source>
        <dbReference type="SAM" id="Phobius"/>
    </source>
</evidence>
<feature type="transmembrane region" description="Helical" evidence="1">
    <location>
        <begin position="420"/>
        <end position="437"/>
    </location>
</feature>
<dbReference type="Pfam" id="PF07898">
    <property type="entry name" value="DUF1676"/>
    <property type="match status" value="2"/>
</dbReference>
<keyword evidence="1" id="KW-0812">Transmembrane</keyword>
<dbReference type="OrthoDB" id="6620280at2759"/>
<feature type="transmembrane region" description="Helical" evidence="1">
    <location>
        <begin position="185"/>
        <end position="205"/>
    </location>
</feature>
<keyword evidence="1" id="KW-1133">Transmembrane helix</keyword>
<dbReference type="PANTHER" id="PTHR21879">
    <property type="entry name" value="FI03362P-RELATED-RELATED"/>
    <property type="match status" value="1"/>
</dbReference>
<feature type="transmembrane region" description="Helical" evidence="1">
    <location>
        <begin position="443"/>
        <end position="463"/>
    </location>
</feature>
<evidence type="ECO:0000313" key="3">
    <source>
        <dbReference type="Proteomes" id="UP000694846"/>
    </source>
</evidence>
<proteinExistence type="predicted"/>
<dbReference type="Proteomes" id="UP000694846">
    <property type="component" value="Unplaced"/>
</dbReference>
<gene>
    <name evidence="4" type="primary">LOC112683409</name>
</gene>
<sequence length="505" mass="53313">MCSATSLVRVFGLAAVFGGAASAVQQQREDIAVGGLGTVLWTVLDDCFGDGGDETAVVCLKSKALTALDRALSKPTVTVADGLVLSARAGKSLTIDPQAEKADREALAAVKDSDRKSAMLDDMLAVRMERLMSSRSIVLDGPTDQEGRKKKDKGMQQAMMMAGMAAAAVMGPMMIKLIMLLSVKALLLSKIALLLSGIIALKKLFQPQKGGGKESESHEHWGRSMKLDAHDMAYSSQKQELTRSSTRSTAPAMYSSVVYFQRAFVLVAISGLASSIPLQLQQHSEDGGGAATAGGLGTVLWSVLEDCLAGDESAEPAAVCLKSKALTALDRALSKPTVTVADGLVLSARAGKSLMFDSQAEKADRAALDAAKDSDHKNAMLDDMLASRIDRLMSSRSIVLEEPAGEEGRGKKKDKGMKQAMMMAGMMAAAVMGPMAMKMIGLIAMKALIVAKIALVLSGIIALKKLLQSQQSSGDSGHESETVSHHYARSMSLEAHDMAYSGQKQ</sequence>
<feature type="chain" id="PRO_5034725233" evidence="2">
    <location>
        <begin position="23"/>
        <end position="505"/>
    </location>
</feature>